<reference evidence="3" key="1">
    <citation type="submission" date="2025-08" db="UniProtKB">
        <authorList>
            <consortium name="RefSeq"/>
        </authorList>
    </citation>
    <scope>IDENTIFICATION</scope>
    <source>
        <tissue evidence="3">Whole organism</tissue>
    </source>
</reference>
<evidence type="ECO:0000313" key="2">
    <source>
        <dbReference type="Proteomes" id="UP000694904"/>
    </source>
</evidence>
<gene>
    <name evidence="3" type="primary">LOC108620277</name>
</gene>
<accession>A0ABM1PZN3</accession>
<dbReference type="RefSeq" id="XP_017872669.1">
    <property type="nucleotide sequence ID" value="XM_018017180.1"/>
</dbReference>
<name>A0ABM1PZN3_DROAR</name>
<dbReference type="GeneID" id="108620277"/>
<dbReference type="Proteomes" id="UP000694904">
    <property type="component" value="Unplaced"/>
</dbReference>
<evidence type="ECO:0000313" key="3">
    <source>
        <dbReference type="RefSeq" id="XP_017872669.1"/>
    </source>
</evidence>
<feature type="compositionally biased region" description="Basic and acidic residues" evidence="1">
    <location>
        <begin position="16"/>
        <end position="29"/>
    </location>
</feature>
<feature type="compositionally biased region" description="Pro residues" evidence="1">
    <location>
        <begin position="129"/>
        <end position="145"/>
    </location>
</feature>
<keyword evidence="2" id="KW-1185">Reference proteome</keyword>
<feature type="region of interest" description="Disordered" evidence="1">
    <location>
        <begin position="1"/>
        <end position="56"/>
    </location>
</feature>
<feature type="region of interest" description="Disordered" evidence="1">
    <location>
        <begin position="115"/>
        <end position="156"/>
    </location>
</feature>
<sequence length="183" mass="19960">MRNDSEGIDVGTTTEVDERSDPEGVHSEGDEASVLPSGSRTLDKRLNPEAPDFVPGVRNGLLAAKIVEDSKPRLPVANYTRWSNAAGEDVSYGPRYDGIWSESCLQAKALAGAQPNIVESVGDRKEPQKPQPKPPQQQQPQPQPQPQLKKPSLKKRSKIRCQFELEPGSDTAPTGRCCACEIM</sequence>
<proteinExistence type="predicted"/>
<organism evidence="2 3">
    <name type="scientific">Drosophila arizonae</name>
    <name type="common">Fruit fly</name>
    <dbReference type="NCBI Taxonomy" id="7263"/>
    <lineage>
        <taxon>Eukaryota</taxon>
        <taxon>Metazoa</taxon>
        <taxon>Ecdysozoa</taxon>
        <taxon>Arthropoda</taxon>
        <taxon>Hexapoda</taxon>
        <taxon>Insecta</taxon>
        <taxon>Pterygota</taxon>
        <taxon>Neoptera</taxon>
        <taxon>Endopterygota</taxon>
        <taxon>Diptera</taxon>
        <taxon>Brachycera</taxon>
        <taxon>Muscomorpha</taxon>
        <taxon>Ephydroidea</taxon>
        <taxon>Drosophilidae</taxon>
        <taxon>Drosophila</taxon>
    </lineage>
</organism>
<protein>
    <submittedName>
        <fullName evidence="3">Uncharacterized protein LOC108620277</fullName>
    </submittedName>
</protein>
<evidence type="ECO:0000256" key="1">
    <source>
        <dbReference type="SAM" id="MobiDB-lite"/>
    </source>
</evidence>